<organism evidence="8 9">
    <name type="scientific">Citrus x changshan-huyou</name>
    <dbReference type="NCBI Taxonomy" id="2935761"/>
    <lineage>
        <taxon>Eukaryota</taxon>
        <taxon>Viridiplantae</taxon>
        <taxon>Streptophyta</taxon>
        <taxon>Embryophyta</taxon>
        <taxon>Tracheophyta</taxon>
        <taxon>Spermatophyta</taxon>
        <taxon>Magnoliopsida</taxon>
        <taxon>eudicotyledons</taxon>
        <taxon>Gunneridae</taxon>
        <taxon>Pentapetalae</taxon>
        <taxon>rosids</taxon>
        <taxon>malvids</taxon>
        <taxon>Sapindales</taxon>
        <taxon>Rutaceae</taxon>
        <taxon>Aurantioideae</taxon>
        <taxon>Citrus</taxon>
    </lineage>
</organism>
<dbReference type="InterPro" id="IPR019734">
    <property type="entry name" value="TPR_rpt"/>
</dbReference>
<dbReference type="InterPro" id="IPR051730">
    <property type="entry name" value="NASP-like"/>
</dbReference>
<feature type="compositionally biased region" description="Polar residues" evidence="7">
    <location>
        <begin position="7"/>
        <end position="27"/>
    </location>
</feature>
<name>A0AAP0MZ33_9ROSI</name>
<keyword evidence="5" id="KW-0539">Nucleus</keyword>
<evidence type="ECO:0000256" key="7">
    <source>
        <dbReference type="SAM" id="MobiDB-lite"/>
    </source>
</evidence>
<proteinExistence type="inferred from homology"/>
<evidence type="ECO:0000256" key="1">
    <source>
        <dbReference type="ARBA" id="ARBA00004123"/>
    </source>
</evidence>
<dbReference type="SMART" id="SM00028">
    <property type="entry name" value="TPR"/>
    <property type="match status" value="3"/>
</dbReference>
<feature type="compositionally biased region" description="Acidic residues" evidence="7">
    <location>
        <begin position="186"/>
        <end position="207"/>
    </location>
</feature>
<keyword evidence="4 6" id="KW-0802">TPR repeat</keyword>
<evidence type="ECO:0000256" key="4">
    <source>
        <dbReference type="ARBA" id="ARBA00022803"/>
    </source>
</evidence>
<evidence type="ECO:0000256" key="5">
    <source>
        <dbReference type="ARBA" id="ARBA00023242"/>
    </source>
</evidence>
<dbReference type="PROSITE" id="PS50005">
    <property type="entry name" value="TPR"/>
    <property type="match status" value="1"/>
</dbReference>
<evidence type="ECO:0000313" key="8">
    <source>
        <dbReference type="EMBL" id="KAK9228202.1"/>
    </source>
</evidence>
<dbReference type="Gene3D" id="1.25.40.10">
    <property type="entry name" value="Tetratricopeptide repeat domain"/>
    <property type="match status" value="1"/>
</dbReference>
<dbReference type="PANTHER" id="PTHR15081:SF1">
    <property type="entry name" value="NUCLEAR AUTOANTIGENIC SPERM PROTEIN"/>
    <property type="match status" value="1"/>
</dbReference>
<dbReference type="GO" id="GO:0006335">
    <property type="term" value="P:DNA replication-dependent chromatin assembly"/>
    <property type="evidence" value="ECO:0007669"/>
    <property type="project" value="TreeGrafter"/>
</dbReference>
<feature type="compositionally biased region" description="Basic and acidic residues" evidence="7">
    <location>
        <begin position="133"/>
        <end position="149"/>
    </location>
</feature>
<sequence length="479" mass="50935">MAEEEGSQTVAEQTAQPTETVGTTQASVEATMESVTVSGTESTCNNNCETSGAIADGEREKTVEFADELMEKGTNALKESDYGEAAECFSRALEIRVSHYGELALECVNAYYQYGRALLYKAQEEADPLVSVPKKEGDSQQGSDKDDSVKNAVNGESSTASVSSSAEQHGSSNNQDEAADDAVPGDNEEDEEGNDGENVAEADEDESDLDLAWKMLDVARAIAEKHWGDSMEKVDILSALAEVALEREDIETSLSDYQKALTILERMVEPDSRHIAELNFRICLCLEIGSKPQEAIPYCQKAISVCKSRVQRLLNEVKSLGESATSSAPAELDDGIQQSSSEFQNDKLLTDKEAEIETLSGLCGDLEKKLEDLQQVALNPKSILSEILGMASAKAKGDEKSSTSAVLSSSRMGTANSDGDFDSPTVSTAHTSGAAGVTHLGVVGRGVKRVSMSTGSAESRPSKKSTSDPSSDKGDGSVC</sequence>
<feature type="compositionally biased region" description="Polar residues" evidence="7">
    <location>
        <begin position="167"/>
        <end position="176"/>
    </location>
</feature>
<dbReference type="GO" id="GO:0005654">
    <property type="term" value="C:nucleoplasm"/>
    <property type="evidence" value="ECO:0007669"/>
    <property type="project" value="TreeGrafter"/>
</dbReference>
<feature type="compositionally biased region" description="Polar residues" evidence="7">
    <location>
        <begin position="402"/>
        <end position="417"/>
    </location>
</feature>
<dbReference type="InterPro" id="IPR011990">
    <property type="entry name" value="TPR-like_helical_dom_sf"/>
</dbReference>
<feature type="repeat" description="TPR" evidence="6">
    <location>
        <begin position="66"/>
        <end position="99"/>
    </location>
</feature>
<evidence type="ECO:0000256" key="6">
    <source>
        <dbReference type="PROSITE-ProRule" id="PRU00339"/>
    </source>
</evidence>
<dbReference type="Proteomes" id="UP001428341">
    <property type="component" value="Unassembled WGS sequence"/>
</dbReference>
<evidence type="ECO:0000256" key="3">
    <source>
        <dbReference type="ARBA" id="ARBA00022737"/>
    </source>
</evidence>
<keyword evidence="3" id="KW-0677">Repeat</keyword>
<comment type="subcellular location">
    <subcellularLocation>
        <location evidence="1">Nucleus</location>
    </subcellularLocation>
</comment>
<accession>A0AAP0MZ33</accession>
<feature type="compositionally biased region" description="Basic and acidic residues" evidence="7">
    <location>
        <begin position="470"/>
        <end position="479"/>
    </location>
</feature>
<protein>
    <submittedName>
        <fullName evidence="8">Uncharacterized protein</fullName>
    </submittedName>
</protein>
<dbReference type="GO" id="GO:0034080">
    <property type="term" value="P:CENP-A containing chromatin assembly"/>
    <property type="evidence" value="ECO:0007669"/>
    <property type="project" value="TreeGrafter"/>
</dbReference>
<dbReference type="AlphaFoldDB" id="A0AAP0MZ33"/>
<keyword evidence="9" id="KW-1185">Reference proteome</keyword>
<dbReference type="SUPFAM" id="SSF48452">
    <property type="entry name" value="TPR-like"/>
    <property type="match status" value="1"/>
</dbReference>
<dbReference type="PANTHER" id="PTHR15081">
    <property type="entry name" value="NUCLEAR AUTOANTIGENIC SPERM PROTEIN NASP -RELATED"/>
    <property type="match status" value="1"/>
</dbReference>
<feature type="region of interest" description="Disordered" evidence="7">
    <location>
        <begin position="131"/>
        <end position="207"/>
    </location>
</feature>
<gene>
    <name evidence="8" type="ORF">WN944_021151</name>
</gene>
<dbReference type="GO" id="GO:0042393">
    <property type="term" value="F:histone binding"/>
    <property type="evidence" value="ECO:0007669"/>
    <property type="project" value="TreeGrafter"/>
</dbReference>
<comment type="caution">
    <text evidence="8">The sequence shown here is derived from an EMBL/GenBank/DDBJ whole genome shotgun (WGS) entry which is preliminary data.</text>
</comment>
<dbReference type="EMBL" id="JBCGBO010000001">
    <property type="protein sequence ID" value="KAK9228202.1"/>
    <property type="molecule type" value="Genomic_DNA"/>
</dbReference>
<reference evidence="8 9" key="1">
    <citation type="submission" date="2024-05" db="EMBL/GenBank/DDBJ databases">
        <title>Haplotype-resolved chromosome-level genome assembly of Huyou (Citrus changshanensis).</title>
        <authorList>
            <person name="Miao C."/>
            <person name="Chen W."/>
            <person name="Wu Y."/>
            <person name="Wang L."/>
            <person name="Zhao S."/>
            <person name="Grierson D."/>
            <person name="Xu C."/>
            <person name="Chen K."/>
        </authorList>
    </citation>
    <scope>NUCLEOTIDE SEQUENCE [LARGE SCALE GENOMIC DNA]</scope>
    <source>
        <strain evidence="8">01-14</strain>
        <tissue evidence="8">Leaf</tissue>
    </source>
</reference>
<evidence type="ECO:0000313" key="9">
    <source>
        <dbReference type="Proteomes" id="UP001428341"/>
    </source>
</evidence>
<feature type="region of interest" description="Disordered" evidence="7">
    <location>
        <begin position="1"/>
        <end position="27"/>
    </location>
</feature>
<comment type="similarity">
    <text evidence="2">Belongs to the NASP family.</text>
</comment>
<feature type="compositionally biased region" description="Low complexity" evidence="7">
    <location>
        <begin position="157"/>
        <end position="166"/>
    </location>
</feature>
<evidence type="ECO:0000256" key="2">
    <source>
        <dbReference type="ARBA" id="ARBA00008402"/>
    </source>
</evidence>
<feature type="region of interest" description="Disordered" evidence="7">
    <location>
        <begin position="394"/>
        <end position="479"/>
    </location>
</feature>